<feature type="transmembrane region" description="Helical" evidence="1">
    <location>
        <begin position="112"/>
        <end position="136"/>
    </location>
</feature>
<evidence type="ECO:0000256" key="1">
    <source>
        <dbReference type="SAM" id="Phobius"/>
    </source>
</evidence>
<keyword evidence="1" id="KW-1133">Transmembrane helix</keyword>
<evidence type="ECO:0000313" key="3">
    <source>
        <dbReference type="RefSeq" id="XP_055900669.1"/>
    </source>
</evidence>
<dbReference type="RefSeq" id="XP_055900669.1">
    <property type="nucleotide sequence ID" value="XM_056044694.1"/>
</dbReference>
<dbReference type="Gene3D" id="1.20.140.150">
    <property type="match status" value="1"/>
</dbReference>
<feature type="transmembrane region" description="Helical" evidence="1">
    <location>
        <begin position="12"/>
        <end position="36"/>
    </location>
</feature>
<name>A0A9W3BM63_BIOGL</name>
<gene>
    <name evidence="3" type="primary">LOC129928789</name>
</gene>
<dbReference type="OMA" id="REWLFIS"/>
<protein>
    <submittedName>
        <fullName evidence="3">Uncharacterized protein LOC129928789</fullName>
    </submittedName>
</protein>
<dbReference type="OrthoDB" id="6153505at2759"/>
<reference evidence="3" key="1">
    <citation type="submission" date="2025-08" db="UniProtKB">
        <authorList>
            <consortium name="RefSeq"/>
        </authorList>
    </citation>
    <scope>IDENTIFICATION</scope>
</reference>
<feature type="transmembrane region" description="Helical" evidence="1">
    <location>
        <begin position="83"/>
        <end position="105"/>
    </location>
</feature>
<keyword evidence="1" id="KW-0812">Transmembrane</keyword>
<accession>A0A9W3BM63</accession>
<evidence type="ECO:0000313" key="2">
    <source>
        <dbReference type="Proteomes" id="UP001165740"/>
    </source>
</evidence>
<sequence>MPSIDTTINPISIVAFVLTCLGCVQPLISIFLANWWSKDQWNRSRVYYGIWSTVSCKTDSGDCESVPGTVLAGGEEILFVSKVFATFTVLLAFVAVVLHIAYFFLRHAAVRTAAVFMNGAGGLFGLLAVFVFVGFYHKVDDDSASVGVAFYLFLIGSIVCFVAGAFTAWAAVRKVKSRISDFGEC</sequence>
<keyword evidence="1" id="KW-0472">Membrane</keyword>
<proteinExistence type="predicted"/>
<dbReference type="Proteomes" id="UP001165740">
    <property type="component" value="Chromosome 10"/>
</dbReference>
<feature type="transmembrane region" description="Helical" evidence="1">
    <location>
        <begin position="148"/>
        <end position="172"/>
    </location>
</feature>
<dbReference type="AlphaFoldDB" id="A0A9W3BM63"/>
<keyword evidence="2" id="KW-1185">Reference proteome</keyword>
<organism evidence="2 3">
    <name type="scientific">Biomphalaria glabrata</name>
    <name type="common">Bloodfluke planorb</name>
    <name type="synonym">Freshwater snail</name>
    <dbReference type="NCBI Taxonomy" id="6526"/>
    <lineage>
        <taxon>Eukaryota</taxon>
        <taxon>Metazoa</taxon>
        <taxon>Spiralia</taxon>
        <taxon>Lophotrochozoa</taxon>
        <taxon>Mollusca</taxon>
        <taxon>Gastropoda</taxon>
        <taxon>Heterobranchia</taxon>
        <taxon>Euthyneura</taxon>
        <taxon>Panpulmonata</taxon>
        <taxon>Hygrophila</taxon>
        <taxon>Lymnaeoidea</taxon>
        <taxon>Planorbidae</taxon>
        <taxon>Biomphalaria</taxon>
    </lineage>
</organism>
<dbReference type="GeneID" id="129928789"/>